<dbReference type="InterPro" id="IPR036736">
    <property type="entry name" value="ACP-like_sf"/>
</dbReference>
<dbReference type="InterPro" id="IPR009081">
    <property type="entry name" value="PP-bd_ACP"/>
</dbReference>
<protein>
    <submittedName>
        <fullName evidence="2">Phosphopantetheine-binding</fullName>
    </submittedName>
</protein>
<evidence type="ECO:0000259" key="1">
    <source>
        <dbReference type="PROSITE" id="PS50075"/>
    </source>
</evidence>
<sequence>MSAVMDRDEVFDVVTEVIAEILPAVAADQVTGRRTLAELGADSVDRVEIVVGILDRLGLAAPLAPFAAVPDLDALADLLTRLLREGGAS</sequence>
<organism evidence="2 3">
    <name type="scientific">Catenulispora acidiphila (strain DSM 44928 / JCM 14897 / NBRC 102108 / NRRL B-24433 / ID139908)</name>
    <dbReference type="NCBI Taxonomy" id="479433"/>
    <lineage>
        <taxon>Bacteria</taxon>
        <taxon>Bacillati</taxon>
        <taxon>Actinomycetota</taxon>
        <taxon>Actinomycetes</taxon>
        <taxon>Catenulisporales</taxon>
        <taxon>Catenulisporaceae</taxon>
        <taxon>Catenulispora</taxon>
    </lineage>
</organism>
<dbReference type="PROSITE" id="PS50075">
    <property type="entry name" value="CARRIER"/>
    <property type="match status" value="1"/>
</dbReference>
<dbReference type="Gene3D" id="1.10.1200.10">
    <property type="entry name" value="ACP-like"/>
    <property type="match status" value="1"/>
</dbReference>
<evidence type="ECO:0000313" key="2">
    <source>
        <dbReference type="EMBL" id="ACU71518.1"/>
    </source>
</evidence>
<dbReference type="eggNOG" id="COG0236">
    <property type="taxonomic scope" value="Bacteria"/>
</dbReference>
<dbReference type="STRING" id="479433.Caci_2600"/>
<keyword evidence="3" id="KW-1185">Reference proteome</keyword>
<dbReference type="EMBL" id="CP001700">
    <property type="protein sequence ID" value="ACU71518.1"/>
    <property type="molecule type" value="Genomic_DNA"/>
</dbReference>
<dbReference type="KEGG" id="cai:Caci_2600"/>
<evidence type="ECO:0000313" key="3">
    <source>
        <dbReference type="Proteomes" id="UP000000851"/>
    </source>
</evidence>
<dbReference type="HOGENOM" id="CLU_108696_21_1_11"/>
<feature type="domain" description="Carrier" evidence="1">
    <location>
        <begin position="8"/>
        <end position="83"/>
    </location>
</feature>
<dbReference type="RefSeq" id="WP_012786811.1">
    <property type="nucleotide sequence ID" value="NC_013131.1"/>
</dbReference>
<gene>
    <name evidence="2" type="ordered locus">Caci_2600</name>
</gene>
<dbReference type="AlphaFoldDB" id="C7PXR5"/>
<dbReference type="InParanoid" id="C7PXR5"/>
<dbReference type="Pfam" id="PF00550">
    <property type="entry name" value="PP-binding"/>
    <property type="match status" value="1"/>
</dbReference>
<dbReference type="SUPFAM" id="SSF47336">
    <property type="entry name" value="ACP-like"/>
    <property type="match status" value="1"/>
</dbReference>
<name>C7PXR5_CATAD</name>
<dbReference type="OrthoDB" id="4271696at2"/>
<proteinExistence type="predicted"/>
<dbReference type="Proteomes" id="UP000000851">
    <property type="component" value="Chromosome"/>
</dbReference>
<accession>C7PXR5</accession>
<reference evidence="2 3" key="1">
    <citation type="journal article" date="2009" name="Stand. Genomic Sci.">
        <title>Complete genome sequence of Catenulispora acidiphila type strain (ID 139908).</title>
        <authorList>
            <person name="Copeland A."/>
            <person name="Lapidus A."/>
            <person name="Glavina Del Rio T."/>
            <person name="Nolan M."/>
            <person name="Lucas S."/>
            <person name="Chen F."/>
            <person name="Tice H."/>
            <person name="Cheng J.F."/>
            <person name="Bruce D."/>
            <person name="Goodwin L."/>
            <person name="Pitluck S."/>
            <person name="Mikhailova N."/>
            <person name="Pati A."/>
            <person name="Ivanova N."/>
            <person name="Mavromatis K."/>
            <person name="Chen A."/>
            <person name="Palaniappan K."/>
            <person name="Chain P."/>
            <person name="Land M."/>
            <person name="Hauser L."/>
            <person name="Chang Y.J."/>
            <person name="Jeffries C.D."/>
            <person name="Chertkov O."/>
            <person name="Brettin T."/>
            <person name="Detter J.C."/>
            <person name="Han C."/>
            <person name="Ali Z."/>
            <person name="Tindall B.J."/>
            <person name="Goker M."/>
            <person name="Bristow J."/>
            <person name="Eisen J.A."/>
            <person name="Markowitz V."/>
            <person name="Hugenholtz P."/>
            <person name="Kyrpides N.C."/>
            <person name="Klenk H.P."/>
        </authorList>
    </citation>
    <scope>NUCLEOTIDE SEQUENCE [LARGE SCALE GENOMIC DNA]</scope>
    <source>
        <strain evidence="3">DSM 44928 / JCM 14897 / NBRC 102108 / NRRL B-24433 / ID139908</strain>
    </source>
</reference>